<evidence type="ECO:0000256" key="6">
    <source>
        <dbReference type="ARBA" id="ARBA00022673"/>
    </source>
</evidence>
<feature type="transmembrane region" description="Helical" evidence="19">
    <location>
        <begin position="470"/>
        <end position="492"/>
    </location>
</feature>
<evidence type="ECO:0000256" key="10">
    <source>
        <dbReference type="ARBA" id="ARBA00022837"/>
    </source>
</evidence>
<keyword evidence="10" id="KW-0106">Calcium</keyword>
<feature type="repeat" description="ANK" evidence="18">
    <location>
        <begin position="145"/>
        <end position="177"/>
    </location>
</feature>
<feature type="transmembrane region" description="Helical" evidence="19">
    <location>
        <begin position="431"/>
        <end position="449"/>
    </location>
</feature>
<evidence type="ECO:0000256" key="2">
    <source>
        <dbReference type="ARBA" id="ARBA00022448"/>
    </source>
</evidence>
<dbReference type="Gene3D" id="1.25.40.20">
    <property type="entry name" value="Ankyrin repeat-containing domain"/>
    <property type="match status" value="1"/>
</dbReference>
<dbReference type="PANTHER" id="PTHR10582">
    <property type="entry name" value="TRANSIENT RECEPTOR POTENTIAL ION CHANNEL PROTEIN"/>
    <property type="match status" value="1"/>
</dbReference>
<dbReference type="OMA" id="CSYILYI"/>
<dbReference type="AlphaFoldDB" id="A0A401NNG2"/>
<evidence type="ECO:0000256" key="14">
    <source>
        <dbReference type="ARBA" id="ARBA00023065"/>
    </source>
</evidence>
<dbReference type="GO" id="GO:0098703">
    <property type="term" value="P:calcium ion import across plasma membrane"/>
    <property type="evidence" value="ECO:0007669"/>
    <property type="project" value="TreeGrafter"/>
</dbReference>
<keyword evidence="6" id="KW-0107">Calcium channel</keyword>
<dbReference type="InterPro" id="IPR036770">
    <property type="entry name" value="Ankyrin_rpt-contain_sf"/>
</dbReference>
<feature type="transmembrane region" description="Helical" evidence="19">
    <location>
        <begin position="535"/>
        <end position="555"/>
    </location>
</feature>
<organism evidence="21 22">
    <name type="scientific">Scyliorhinus torazame</name>
    <name type="common">Cloudy catshark</name>
    <name type="synonym">Catulus torazame</name>
    <dbReference type="NCBI Taxonomy" id="75743"/>
    <lineage>
        <taxon>Eukaryota</taxon>
        <taxon>Metazoa</taxon>
        <taxon>Chordata</taxon>
        <taxon>Craniata</taxon>
        <taxon>Vertebrata</taxon>
        <taxon>Chondrichthyes</taxon>
        <taxon>Elasmobranchii</taxon>
        <taxon>Galeomorphii</taxon>
        <taxon>Galeoidea</taxon>
        <taxon>Carcharhiniformes</taxon>
        <taxon>Scyliorhinidae</taxon>
        <taxon>Scyliorhinus</taxon>
    </lineage>
</organism>
<dbReference type="STRING" id="75743.A0A401NNG2"/>
<feature type="transmembrane region" description="Helical" evidence="19">
    <location>
        <begin position="366"/>
        <end position="388"/>
    </location>
</feature>
<keyword evidence="16" id="KW-0407">Ion channel</keyword>
<evidence type="ECO:0000256" key="13">
    <source>
        <dbReference type="ARBA" id="ARBA00023043"/>
    </source>
</evidence>
<evidence type="ECO:0000256" key="15">
    <source>
        <dbReference type="ARBA" id="ARBA00023136"/>
    </source>
</evidence>
<dbReference type="Pfam" id="PF12796">
    <property type="entry name" value="Ank_2"/>
    <property type="match status" value="2"/>
</dbReference>
<evidence type="ECO:0000256" key="17">
    <source>
        <dbReference type="ARBA" id="ARBA00036634"/>
    </source>
</evidence>
<protein>
    <recommendedName>
        <fullName evidence="20">Ion transport domain-containing protein</fullName>
    </recommendedName>
</protein>
<evidence type="ECO:0000256" key="9">
    <source>
        <dbReference type="ARBA" id="ARBA00022737"/>
    </source>
</evidence>
<evidence type="ECO:0000256" key="3">
    <source>
        <dbReference type="ARBA" id="ARBA00022475"/>
    </source>
</evidence>
<dbReference type="GO" id="GO:0005516">
    <property type="term" value="F:calmodulin binding"/>
    <property type="evidence" value="ECO:0007669"/>
    <property type="project" value="UniProtKB-KW"/>
</dbReference>
<evidence type="ECO:0000256" key="8">
    <source>
        <dbReference type="ARBA" id="ARBA00022723"/>
    </source>
</evidence>
<keyword evidence="2" id="KW-0813">Transport</keyword>
<dbReference type="InterPro" id="IPR024862">
    <property type="entry name" value="TRPV"/>
</dbReference>
<reference evidence="21 22" key="1">
    <citation type="journal article" date="2018" name="Nat. Ecol. Evol.">
        <title>Shark genomes provide insights into elasmobranch evolution and the origin of vertebrates.</title>
        <authorList>
            <person name="Hara Y"/>
            <person name="Yamaguchi K"/>
            <person name="Onimaru K"/>
            <person name="Kadota M"/>
            <person name="Koyanagi M"/>
            <person name="Keeley SD"/>
            <person name="Tatsumi K"/>
            <person name="Tanaka K"/>
            <person name="Motone F"/>
            <person name="Kageyama Y"/>
            <person name="Nozu R"/>
            <person name="Adachi N"/>
            <person name="Nishimura O"/>
            <person name="Nakagawa R"/>
            <person name="Tanegashima C"/>
            <person name="Kiyatake I"/>
            <person name="Matsumoto R"/>
            <person name="Murakumo K"/>
            <person name="Nishida K"/>
            <person name="Terakita A"/>
            <person name="Kuratani S"/>
            <person name="Sato K"/>
            <person name="Hyodo S Kuraku.S."/>
        </authorList>
    </citation>
    <scope>NUCLEOTIDE SEQUENCE [LARGE SCALE GENOMIC DNA]</scope>
</reference>
<dbReference type="Proteomes" id="UP000288216">
    <property type="component" value="Unassembled WGS sequence"/>
</dbReference>
<comment type="caution">
    <text evidence="21">The sequence shown here is derived from an EMBL/GenBank/DDBJ whole genome shotgun (WGS) entry which is preliminary data.</text>
</comment>
<keyword evidence="8" id="KW-0479">Metal-binding</keyword>
<keyword evidence="12 19" id="KW-1133">Transmembrane helix</keyword>
<feature type="transmembrane region" description="Helical" evidence="19">
    <location>
        <begin position="400"/>
        <end position="425"/>
    </location>
</feature>
<feature type="repeat" description="ANK" evidence="18">
    <location>
        <begin position="98"/>
        <end position="125"/>
    </location>
</feature>
<feature type="domain" description="Ion transport" evidence="20">
    <location>
        <begin position="340"/>
        <end position="565"/>
    </location>
</feature>
<dbReference type="InterPro" id="IPR008344">
    <property type="entry name" value="TRPV5/TRPV6"/>
</dbReference>
<dbReference type="InterPro" id="IPR002110">
    <property type="entry name" value="Ankyrin_rpt"/>
</dbReference>
<evidence type="ECO:0000313" key="22">
    <source>
        <dbReference type="Proteomes" id="UP000288216"/>
    </source>
</evidence>
<comment type="catalytic activity">
    <reaction evidence="17">
        <text>Ca(2+)(in) = Ca(2+)(out)</text>
        <dbReference type="Rhea" id="RHEA:29671"/>
        <dbReference type="ChEBI" id="CHEBI:29108"/>
    </reaction>
</comment>
<evidence type="ECO:0000256" key="4">
    <source>
        <dbReference type="ARBA" id="ARBA00022553"/>
    </source>
</evidence>
<evidence type="ECO:0000256" key="1">
    <source>
        <dbReference type="ARBA" id="ARBA00004651"/>
    </source>
</evidence>
<dbReference type="GO" id="GO:0005886">
    <property type="term" value="C:plasma membrane"/>
    <property type="evidence" value="ECO:0007669"/>
    <property type="project" value="UniProtKB-SubCell"/>
</dbReference>
<keyword evidence="13 18" id="KW-0040">ANK repeat</keyword>
<evidence type="ECO:0000256" key="19">
    <source>
        <dbReference type="SAM" id="Phobius"/>
    </source>
</evidence>
<dbReference type="SMART" id="SM00248">
    <property type="entry name" value="ANK"/>
    <property type="match status" value="4"/>
</dbReference>
<keyword evidence="9" id="KW-0677">Repeat</keyword>
<dbReference type="OrthoDB" id="533508at2759"/>
<keyword evidence="14" id="KW-0406">Ion transport</keyword>
<evidence type="ECO:0000256" key="12">
    <source>
        <dbReference type="ARBA" id="ARBA00022989"/>
    </source>
</evidence>
<evidence type="ECO:0000256" key="16">
    <source>
        <dbReference type="ARBA" id="ARBA00023303"/>
    </source>
</evidence>
<keyword evidence="11" id="KW-0112">Calmodulin-binding</keyword>
<evidence type="ECO:0000256" key="11">
    <source>
        <dbReference type="ARBA" id="ARBA00022860"/>
    </source>
</evidence>
<feature type="repeat" description="ANK" evidence="18">
    <location>
        <begin position="221"/>
        <end position="244"/>
    </location>
</feature>
<evidence type="ECO:0000256" key="5">
    <source>
        <dbReference type="ARBA" id="ARBA00022568"/>
    </source>
</evidence>
<dbReference type="GO" id="GO:0005262">
    <property type="term" value="F:calcium channel activity"/>
    <property type="evidence" value="ECO:0007669"/>
    <property type="project" value="UniProtKB-KW"/>
</dbReference>
<keyword evidence="22" id="KW-1185">Reference proteome</keyword>
<accession>A0A401NNG2</accession>
<gene>
    <name evidence="21" type="ORF">scyTo_0007234</name>
</gene>
<dbReference type="InterPro" id="IPR005821">
    <property type="entry name" value="Ion_trans_dom"/>
</dbReference>
<feature type="transmembrane region" description="Helical" evidence="19">
    <location>
        <begin position="310"/>
        <end position="331"/>
    </location>
</feature>
<name>A0A401NNG2_SCYTO</name>
<dbReference type="PANTHER" id="PTHR10582:SF23">
    <property type="entry name" value="ION TRANSPORT DOMAIN-CONTAINING PROTEIN"/>
    <property type="match status" value="1"/>
</dbReference>
<dbReference type="PRINTS" id="PR01765">
    <property type="entry name" value="ECACCHANNEL"/>
</dbReference>
<proteinExistence type="predicted"/>
<keyword evidence="7 19" id="KW-0812">Transmembrane</keyword>
<sequence>MNGFHWDLELSKVHMHVTMDMNDTTRHGSEFFKAAHTNDTISMKALLISEEFDPYVRGNLEETILHSALFNGNKEIAELILDRIPSLINEPMTSDMYKGETPMHIAVLKQDVEMVKELLNRGADVVNARATGSCFVPGEECQCYYGEYLLSFAACIGNEEIVRTLIKHSAPLEAQDSLGNTVLHVLVSQSEKKQKYSMYELITSLVTEKQQPSLENIVNNDGYTPLKLAAAEGDLEMFNFLVQKQKKIYWTMGTISYCVYDLTNIDTWGDQKSVLDILTTSRNREVHKLIDAKPVKELLHQKWISFAYKYFLMWMFSYSMYITIFTISSLYRPLKPVPPGQFGDYIVKTQKTLAESYQTKEDYLRLLGELITIVGALVILISEILYLYKIGPKNYFGNTSIGGPFPLLLVCYSLLIAVAVIMRIRADAGEAVPISFALIIGWCNTIYFARGFKTFGKFSIIIQKLIFGDFMHWCCLVFICIIGFTFAFYLMFQTLDLADYPYFRDFSMTLRTTFELMMGLMDIPLPYNKPTPNNIYIAYVMYMLFVYLLLLNLLIAMMDDTYWRIAPETEELWKVQIAATILLLEQRIPAFLKIRSGVPGRSLGFDDDKWYIGVEEILPETEGGAGMSTQRYSQNIRWDVVRRNLGKIINMKDSSESTIL</sequence>
<dbReference type="PROSITE" id="PS50297">
    <property type="entry name" value="ANK_REP_REGION"/>
    <property type="match status" value="2"/>
</dbReference>
<evidence type="ECO:0000256" key="7">
    <source>
        <dbReference type="ARBA" id="ARBA00022692"/>
    </source>
</evidence>
<evidence type="ECO:0000259" key="20">
    <source>
        <dbReference type="Pfam" id="PF00520"/>
    </source>
</evidence>
<dbReference type="GO" id="GO:0046872">
    <property type="term" value="F:metal ion binding"/>
    <property type="evidence" value="ECO:0007669"/>
    <property type="project" value="UniProtKB-KW"/>
</dbReference>
<keyword evidence="4" id="KW-0597">Phosphoprotein</keyword>
<dbReference type="Pfam" id="PF00520">
    <property type="entry name" value="Ion_trans"/>
    <property type="match status" value="1"/>
</dbReference>
<dbReference type="PROSITE" id="PS50088">
    <property type="entry name" value="ANK_REPEAT"/>
    <property type="match status" value="3"/>
</dbReference>
<dbReference type="SUPFAM" id="SSF48403">
    <property type="entry name" value="Ankyrin repeat"/>
    <property type="match status" value="1"/>
</dbReference>
<comment type="subcellular location">
    <subcellularLocation>
        <location evidence="1">Cell membrane</location>
        <topology evidence="1">Multi-pass membrane protein</topology>
    </subcellularLocation>
</comment>
<dbReference type="EMBL" id="BFAA01002577">
    <property type="protein sequence ID" value="GCB62431.1"/>
    <property type="molecule type" value="Genomic_DNA"/>
</dbReference>
<evidence type="ECO:0000313" key="21">
    <source>
        <dbReference type="EMBL" id="GCB62431.1"/>
    </source>
</evidence>
<keyword evidence="15 19" id="KW-0472">Membrane</keyword>
<evidence type="ECO:0000256" key="18">
    <source>
        <dbReference type="PROSITE-ProRule" id="PRU00023"/>
    </source>
</evidence>
<keyword evidence="3" id="KW-1003">Cell membrane</keyword>
<keyword evidence="5" id="KW-0109">Calcium transport</keyword>